<dbReference type="EMBL" id="LSRX01001098">
    <property type="protein sequence ID" value="OLP83712.1"/>
    <property type="molecule type" value="Genomic_DNA"/>
</dbReference>
<comment type="caution">
    <text evidence="1">The sequence shown here is derived from an EMBL/GenBank/DDBJ whole genome shotgun (WGS) entry which is preliminary data.</text>
</comment>
<keyword evidence="2" id="KW-1185">Reference proteome</keyword>
<evidence type="ECO:0000313" key="1">
    <source>
        <dbReference type="EMBL" id="OLP83712.1"/>
    </source>
</evidence>
<proteinExistence type="predicted"/>
<gene>
    <name evidence="1" type="ORF">AK812_SmicGene35496</name>
</gene>
<name>A0A1Q9CLA2_SYMMI</name>
<evidence type="ECO:0000313" key="2">
    <source>
        <dbReference type="Proteomes" id="UP000186817"/>
    </source>
</evidence>
<dbReference type="AlphaFoldDB" id="A0A1Q9CLA2"/>
<dbReference type="Proteomes" id="UP000186817">
    <property type="component" value="Unassembled WGS sequence"/>
</dbReference>
<organism evidence="1 2">
    <name type="scientific">Symbiodinium microadriaticum</name>
    <name type="common">Dinoflagellate</name>
    <name type="synonym">Zooxanthella microadriatica</name>
    <dbReference type="NCBI Taxonomy" id="2951"/>
    <lineage>
        <taxon>Eukaryota</taxon>
        <taxon>Sar</taxon>
        <taxon>Alveolata</taxon>
        <taxon>Dinophyceae</taxon>
        <taxon>Suessiales</taxon>
        <taxon>Symbiodiniaceae</taxon>
        <taxon>Symbiodinium</taxon>
    </lineage>
</organism>
<accession>A0A1Q9CLA2</accession>
<protein>
    <submittedName>
        <fullName evidence="1">Uncharacterized protein</fullName>
    </submittedName>
</protein>
<reference evidence="1 2" key="1">
    <citation type="submission" date="2016-02" db="EMBL/GenBank/DDBJ databases">
        <title>Genome analysis of coral dinoflagellate symbionts highlights evolutionary adaptations to a symbiotic lifestyle.</title>
        <authorList>
            <person name="Aranda M."/>
            <person name="Li Y."/>
            <person name="Liew Y.J."/>
            <person name="Baumgarten S."/>
            <person name="Simakov O."/>
            <person name="Wilson M."/>
            <person name="Piel J."/>
            <person name="Ashoor H."/>
            <person name="Bougouffa S."/>
            <person name="Bajic V.B."/>
            <person name="Ryu T."/>
            <person name="Ravasi T."/>
            <person name="Bayer T."/>
            <person name="Micklem G."/>
            <person name="Kim H."/>
            <person name="Bhak J."/>
            <person name="Lajeunesse T.C."/>
            <person name="Voolstra C.R."/>
        </authorList>
    </citation>
    <scope>NUCLEOTIDE SEQUENCE [LARGE SCALE GENOMIC DNA]</scope>
    <source>
        <strain evidence="1 2">CCMP2467</strain>
    </source>
</reference>
<sequence length="120" mass="13431">MHPIPIPRKDPERSKKHAIMNVGGTLKPIVSEDEGRAAGGKLQRWGLEAQEKWGDGDWEKDKGGGGVTEYVDEGLHNLLLDVVLALKRSENTWRYAECEQLLFDAEAISFWDLQSTISQA</sequence>